<keyword evidence="4 5" id="KW-0620">Polyamine biosynthesis</keyword>
<evidence type="ECO:0000313" key="10">
    <source>
        <dbReference type="Proteomes" id="UP000705867"/>
    </source>
</evidence>
<reference evidence="9" key="1">
    <citation type="journal article" date="2021" name="bioRxiv">
        <title>Unraveling nitrogen, sulfur and carbon metabolic pathways and microbial community transcriptional responses to substrate deprivation and toxicity stresses in a bioreactor mimicking anoxic brackish coastal sediment conditions.</title>
        <authorList>
            <person name="Martins P.D."/>
            <person name="Echeveste M.J."/>
            <person name="Arshad A."/>
            <person name="Kurth J."/>
            <person name="Ouboter H."/>
            <person name="Jetten M.S.M."/>
            <person name="Welte C.U."/>
        </authorList>
    </citation>
    <scope>NUCLEOTIDE SEQUENCE</scope>
    <source>
        <strain evidence="9">MAG_39</strain>
    </source>
</reference>
<evidence type="ECO:0000256" key="6">
    <source>
        <dbReference type="PROSITE-ProRule" id="PRU00354"/>
    </source>
</evidence>
<gene>
    <name evidence="5" type="primary">speE</name>
    <name evidence="9" type="ORF">K8I29_01060</name>
</gene>
<evidence type="ECO:0000313" key="9">
    <source>
        <dbReference type="EMBL" id="MBZ0154787.1"/>
    </source>
</evidence>
<evidence type="ECO:0000256" key="1">
    <source>
        <dbReference type="ARBA" id="ARBA00007867"/>
    </source>
</evidence>
<dbReference type="InterPro" id="IPR001045">
    <property type="entry name" value="Spermi_synthase"/>
</dbReference>
<comment type="caution">
    <text evidence="5">Lacks conserved residue(s) required for the propagation of feature annotation.</text>
</comment>
<keyword evidence="3 5" id="KW-0745">Spermidine biosynthesis</keyword>
<feature type="signal peptide" evidence="7">
    <location>
        <begin position="1"/>
        <end position="19"/>
    </location>
</feature>
<proteinExistence type="inferred from homology"/>
<evidence type="ECO:0000256" key="7">
    <source>
        <dbReference type="SAM" id="SignalP"/>
    </source>
</evidence>
<dbReference type="CDD" id="cd02440">
    <property type="entry name" value="AdoMet_MTases"/>
    <property type="match status" value="1"/>
</dbReference>
<reference evidence="9" key="2">
    <citation type="submission" date="2021-08" db="EMBL/GenBank/DDBJ databases">
        <authorList>
            <person name="Dalcin Martins P."/>
        </authorList>
    </citation>
    <scope>NUCLEOTIDE SEQUENCE</scope>
    <source>
        <strain evidence="9">MAG_39</strain>
    </source>
</reference>
<comment type="pathway">
    <text evidence="5">Amine and polyamine biosynthesis; spermidine biosynthesis; spermidine from putrescine: step 1/1.</text>
</comment>
<dbReference type="GO" id="GO:0008295">
    <property type="term" value="P:spermidine biosynthetic process"/>
    <property type="evidence" value="ECO:0007669"/>
    <property type="project" value="UniProtKB-UniRule"/>
</dbReference>
<comment type="similarity">
    <text evidence="1 5">Belongs to the spermidine/spermine synthase family.</text>
</comment>
<dbReference type="EC" id="2.5.1.16" evidence="5"/>
<protein>
    <recommendedName>
        <fullName evidence="5">Polyamine aminopropyltransferase</fullName>
    </recommendedName>
    <alternativeName>
        <fullName evidence="5">Putrescine aminopropyltransferase</fullName>
        <shortName evidence="5">PAPT</shortName>
    </alternativeName>
    <alternativeName>
        <fullName evidence="5">Spermidine synthase</fullName>
        <shortName evidence="5">SPDS</shortName>
        <shortName evidence="5">SPDSY</shortName>
        <ecNumber evidence="5">2.5.1.16</ecNumber>
    </alternativeName>
</protein>
<dbReference type="InterPro" id="IPR029063">
    <property type="entry name" value="SAM-dependent_MTases_sf"/>
</dbReference>
<evidence type="ECO:0000256" key="2">
    <source>
        <dbReference type="ARBA" id="ARBA00022679"/>
    </source>
</evidence>
<dbReference type="NCBIfam" id="NF037959">
    <property type="entry name" value="MFS_SpdSyn"/>
    <property type="match status" value="1"/>
</dbReference>
<dbReference type="Pfam" id="PF01564">
    <property type="entry name" value="Spermine_synth"/>
    <property type="match status" value="1"/>
</dbReference>
<evidence type="ECO:0000256" key="4">
    <source>
        <dbReference type="ARBA" id="ARBA00023115"/>
    </source>
</evidence>
<feature type="binding site" evidence="5">
    <location>
        <position position="32"/>
    </location>
    <ligand>
        <name>S-methyl-5'-thioadenosine</name>
        <dbReference type="ChEBI" id="CHEBI:17509"/>
    </ligand>
</feature>
<comment type="subunit">
    <text evidence="5">Homodimer or homotetramer.</text>
</comment>
<comment type="catalytic activity">
    <reaction evidence="5">
        <text>S-adenosyl 3-(methylsulfanyl)propylamine + putrescine = S-methyl-5'-thioadenosine + spermidine + H(+)</text>
        <dbReference type="Rhea" id="RHEA:12721"/>
        <dbReference type="ChEBI" id="CHEBI:15378"/>
        <dbReference type="ChEBI" id="CHEBI:17509"/>
        <dbReference type="ChEBI" id="CHEBI:57443"/>
        <dbReference type="ChEBI" id="CHEBI:57834"/>
        <dbReference type="ChEBI" id="CHEBI:326268"/>
        <dbReference type="EC" id="2.5.1.16"/>
    </reaction>
</comment>
<evidence type="ECO:0000256" key="5">
    <source>
        <dbReference type="HAMAP-Rule" id="MF_00198"/>
    </source>
</evidence>
<feature type="domain" description="PABS" evidence="8">
    <location>
        <begin position="5"/>
        <end position="247"/>
    </location>
</feature>
<keyword evidence="2 5" id="KW-0808">Transferase</keyword>
<dbReference type="Gene3D" id="3.40.50.150">
    <property type="entry name" value="Vaccinia Virus protein VP39"/>
    <property type="match status" value="1"/>
</dbReference>
<dbReference type="GO" id="GO:0010487">
    <property type="term" value="F:thermospermine synthase activity"/>
    <property type="evidence" value="ECO:0007669"/>
    <property type="project" value="TreeGrafter"/>
</dbReference>
<dbReference type="SUPFAM" id="SSF53335">
    <property type="entry name" value="S-adenosyl-L-methionine-dependent methyltransferases"/>
    <property type="match status" value="1"/>
</dbReference>
<accession>A0A953M0Q9</accession>
<comment type="function">
    <text evidence="5">Catalyzes the irreversible transfer of a propylamine group from the amino donor S-adenosylmethioninamine (decarboxy-AdoMet) to putrescine (1,4-diaminobutane) to yield spermidine.</text>
</comment>
<dbReference type="InterPro" id="IPR030374">
    <property type="entry name" value="PABS"/>
</dbReference>
<dbReference type="Proteomes" id="UP000705867">
    <property type="component" value="Unassembled WGS sequence"/>
</dbReference>
<dbReference type="PROSITE" id="PS51006">
    <property type="entry name" value="PABS_2"/>
    <property type="match status" value="1"/>
</dbReference>
<dbReference type="PANTHER" id="PTHR43317:SF1">
    <property type="entry name" value="THERMOSPERMINE SYNTHASE ACAULIS5"/>
    <property type="match status" value="1"/>
</dbReference>
<dbReference type="EMBL" id="JAIOIV010000014">
    <property type="protein sequence ID" value="MBZ0154787.1"/>
    <property type="molecule type" value="Genomic_DNA"/>
</dbReference>
<evidence type="ECO:0000256" key="3">
    <source>
        <dbReference type="ARBA" id="ARBA00023066"/>
    </source>
</evidence>
<comment type="caution">
    <text evidence="9">The sequence shown here is derived from an EMBL/GenBank/DDBJ whole genome shotgun (WGS) entry which is preliminary data.</text>
</comment>
<feature type="chain" id="PRO_5037699366" description="Polyamine aminopropyltransferase" evidence="7">
    <location>
        <begin position="20"/>
        <end position="301"/>
    </location>
</feature>
<dbReference type="GO" id="GO:0004766">
    <property type="term" value="F:spermidine synthase activity"/>
    <property type="evidence" value="ECO:0007669"/>
    <property type="project" value="UniProtKB-UniRule"/>
</dbReference>
<feature type="active site" description="Proton acceptor" evidence="5 6">
    <location>
        <position position="161"/>
    </location>
</feature>
<name>A0A953M0Q9_9BACT</name>
<dbReference type="AlphaFoldDB" id="A0A953M0Q9"/>
<feature type="binding site" evidence="5">
    <location>
        <position position="116"/>
    </location>
    <ligand>
        <name>S-methyl-5'-thioadenosine</name>
        <dbReference type="ChEBI" id="CHEBI:17509"/>
    </ligand>
</feature>
<dbReference type="HAMAP" id="MF_00198">
    <property type="entry name" value="Spermidine_synth"/>
    <property type="match status" value="1"/>
</dbReference>
<keyword evidence="7" id="KW-0732">Signal</keyword>
<dbReference type="PANTHER" id="PTHR43317">
    <property type="entry name" value="THERMOSPERMINE SYNTHASE ACAULIS5"/>
    <property type="match status" value="1"/>
</dbReference>
<evidence type="ECO:0000259" key="8">
    <source>
        <dbReference type="PROSITE" id="PS51006"/>
    </source>
</evidence>
<sequence>MCRKVVFFLCFLLLQSASAAERVLYEKNSLYQYIVVSEDSREGIRYVHNNERNLPQGGMRISAPDQLAFEYYRMSLTGLIFLDTEPMDILVIGLGAGAIPRYLNRYYPNAAIDIVEIDPEMLQVAQTYFFFRENAMMRVHINDGRIFVKRAKKKYDLVLLDAYRNGSIPFHLTTKEFLSEVKKILKPNGVVVSNILSERMNQFHDSMIVTYQDAFQHLYLFNGKESGNYAFIATEQKRGKGYRDVLEKAKRITAGKRWDVDLSLIAEECSCRYPSKEIQADILTDDFAPVDILRNRRSKSQ</sequence>
<feature type="binding site" evidence="5">
    <location>
        <begin position="143"/>
        <end position="144"/>
    </location>
    <ligand>
        <name>S-methyl-5'-thioadenosine</name>
        <dbReference type="ChEBI" id="CHEBI:17509"/>
    </ligand>
</feature>
<organism evidence="9 10">
    <name type="scientific">Candidatus Nitrobium versatile</name>
    <dbReference type="NCBI Taxonomy" id="2884831"/>
    <lineage>
        <taxon>Bacteria</taxon>
        <taxon>Pseudomonadati</taxon>
        <taxon>Nitrospirota</taxon>
        <taxon>Nitrospiria</taxon>
        <taxon>Nitrospirales</taxon>
        <taxon>Nitrospiraceae</taxon>
        <taxon>Candidatus Nitrobium</taxon>
    </lineage>
</organism>